<dbReference type="GO" id="GO:0003677">
    <property type="term" value="F:DNA binding"/>
    <property type="evidence" value="ECO:0007669"/>
    <property type="project" value="UniProtKB-KW"/>
</dbReference>
<feature type="domain" description="MADS-box" evidence="6">
    <location>
        <begin position="1"/>
        <end position="32"/>
    </location>
</feature>
<keyword evidence="8" id="KW-1185">Reference proteome</keyword>
<dbReference type="Gene3D" id="3.40.1810.10">
    <property type="entry name" value="Transcription factor, MADS-box"/>
    <property type="match status" value="1"/>
</dbReference>
<evidence type="ECO:0000256" key="2">
    <source>
        <dbReference type="ARBA" id="ARBA00023015"/>
    </source>
</evidence>
<protein>
    <recommendedName>
        <fullName evidence="6">MADS-box domain-containing protein</fullName>
    </recommendedName>
</protein>
<reference evidence="7 8" key="1">
    <citation type="journal article" date="2019" name="Genome Biol. Evol.">
        <title>Insights into the evolution of the New World diploid cottons (Gossypium, subgenus Houzingenia) based on genome sequencing.</title>
        <authorList>
            <person name="Grover C.E."/>
            <person name="Arick M.A. 2nd"/>
            <person name="Thrash A."/>
            <person name="Conover J.L."/>
            <person name="Sanders W.S."/>
            <person name="Peterson D.G."/>
            <person name="Frelichowski J.E."/>
            <person name="Scheffler J.A."/>
            <person name="Scheffler B.E."/>
            <person name="Wendel J.F."/>
        </authorList>
    </citation>
    <scope>NUCLEOTIDE SEQUENCE [LARGE SCALE GENOMIC DNA]</scope>
    <source>
        <strain evidence="7">57</strain>
        <tissue evidence="7">Leaf</tissue>
    </source>
</reference>
<evidence type="ECO:0000259" key="6">
    <source>
        <dbReference type="PROSITE" id="PS50066"/>
    </source>
</evidence>
<comment type="subcellular location">
    <subcellularLocation>
        <location evidence="1">Nucleus</location>
    </subcellularLocation>
</comment>
<keyword evidence="2" id="KW-0805">Transcription regulation</keyword>
<dbReference type="PROSITE" id="PS50066">
    <property type="entry name" value="MADS_BOX_2"/>
    <property type="match status" value="1"/>
</dbReference>
<evidence type="ECO:0000256" key="3">
    <source>
        <dbReference type="ARBA" id="ARBA00023125"/>
    </source>
</evidence>
<accession>A0A7J8VPZ2</accession>
<keyword evidence="4" id="KW-0804">Transcription</keyword>
<dbReference type="OrthoDB" id="1082350at2759"/>
<dbReference type="InterPro" id="IPR002100">
    <property type="entry name" value="TF_MADSbox"/>
</dbReference>
<evidence type="ECO:0000313" key="7">
    <source>
        <dbReference type="EMBL" id="MBA0664514.1"/>
    </source>
</evidence>
<keyword evidence="3" id="KW-0238">DNA-binding</keyword>
<proteinExistence type="predicted"/>
<sequence length="63" mass="6948">KKISKLSTLCGGEILFIIFLPIGKSYSFGHPFVETIAKRILNPKQPLNKTTHAPTKAYCKAST</sequence>
<organism evidence="7 8">
    <name type="scientific">Gossypium klotzschianum</name>
    <dbReference type="NCBI Taxonomy" id="34286"/>
    <lineage>
        <taxon>Eukaryota</taxon>
        <taxon>Viridiplantae</taxon>
        <taxon>Streptophyta</taxon>
        <taxon>Embryophyta</taxon>
        <taxon>Tracheophyta</taxon>
        <taxon>Spermatophyta</taxon>
        <taxon>Magnoliopsida</taxon>
        <taxon>eudicotyledons</taxon>
        <taxon>Gunneridae</taxon>
        <taxon>Pentapetalae</taxon>
        <taxon>rosids</taxon>
        <taxon>malvids</taxon>
        <taxon>Malvales</taxon>
        <taxon>Malvaceae</taxon>
        <taxon>Malvoideae</taxon>
        <taxon>Gossypium</taxon>
    </lineage>
</organism>
<dbReference type="GO" id="GO:0046983">
    <property type="term" value="F:protein dimerization activity"/>
    <property type="evidence" value="ECO:0007669"/>
    <property type="project" value="InterPro"/>
</dbReference>
<evidence type="ECO:0000256" key="5">
    <source>
        <dbReference type="ARBA" id="ARBA00023242"/>
    </source>
</evidence>
<evidence type="ECO:0000313" key="8">
    <source>
        <dbReference type="Proteomes" id="UP000593573"/>
    </source>
</evidence>
<name>A0A7J8VPZ2_9ROSI</name>
<feature type="non-terminal residue" evidence="7">
    <location>
        <position position="1"/>
    </location>
</feature>
<dbReference type="SUPFAM" id="SSF55455">
    <property type="entry name" value="SRF-like"/>
    <property type="match status" value="1"/>
</dbReference>
<dbReference type="GO" id="GO:0005634">
    <property type="term" value="C:nucleus"/>
    <property type="evidence" value="ECO:0007669"/>
    <property type="project" value="UniProtKB-SubCell"/>
</dbReference>
<dbReference type="EMBL" id="JABFAB010000011">
    <property type="protein sequence ID" value="MBA0664514.1"/>
    <property type="molecule type" value="Genomic_DNA"/>
</dbReference>
<evidence type="ECO:0000256" key="4">
    <source>
        <dbReference type="ARBA" id="ARBA00023163"/>
    </source>
</evidence>
<gene>
    <name evidence="7" type="ORF">Goklo_004499</name>
</gene>
<comment type="caution">
    <text evidence="7">The sequence shown here is derived from an EMBL/GenBank/DDBJ whole genome shotgun (WGS) entry which is preliminary data.</text>
</comment>
<dbReference type="Proteomes" id="UP000593573">
    <property type="component" value="Unassembled WGS sequence"/>
</dbReference>
<keyword evidence="5" id="KW-0539">Nucleus</keyword>
<dbReference type="AlphaFoldDB" id="A0A7J8VPZ2"/>
<dbReference type="InterPro" id="IPR036879">
    <property type="entry name" value="TF_MADSbox_sf"/>
</dbReference>
<evidence type="ECO:0000256" key="1">
    <source>
        <dbReference type="ARBA" id="ARBA00004123"/>
    </source>
</evidence>